<evidence type="ECO:0000256" key="1">
    <source>
        <dbReference type="SAM" id="SignalP"/>
    </source>
</evidence>
<evidence type="ECO:0000313" key="3">
    <source>
        <dbReference type="Proteomes" id="UP000028719"/>
    </source>
</evidence>
<organism evidence="2 3">
    <name type="scientific">Chryseobacterium vrystaatense</name>
    <dbReference type="NCBI Taxonomy" id="307480"/>
    <lineage>
        <taxon>Bacteria</taxon>
        <taxon>Pseudomonadati</taxon>
        <taxon>Bacteroidota</taxon>
        <taxon>Flavobacteriia</taxon>
        <taxon>Flavobacteriales</taxon>
        <taxon>Weeksellaceae</taxon>
        <taxon>Chryseobacterium group</taxon>
        <taxon>Chryseobacterium</taxon>
    </lineage>
</organism>
<evidence type="ECO:0008006" key="4">
    <source>
        <dbReference type="Google" id="ProtNLM"/>
    </source>
</evidence>
<dbReference type="EMBL" id="JPRI01000012">
    <property type="protein sequence ID" value="KFF23517.1"/>
    <property type="molecule type" value="Genomic_DNA"/>
</dbReference>
<feature type="signal peptide" evidence="1">
    <location>
        <begin position="1"/>
        <end position="19"/>
    </location>
</feature>
<sequence length="263" mass="29767">MKNILVFFNVFIFSMFVSGQNTDASGFVETKIEGGSTFKKYKNGKLDSMVVTMAAVNYGNALLFSQTKNAVIISNAQDKNSLIKIELKNKKQVRTFLYKNKPVIITEGIDFDINNLPKNAKIFTSISSNIVNSTIVYTNYDHVADDNPDKTYKLFYRLDIRSDLSNLGDIFNNIGDFFTQEDSLLKIYSGKYAEKFAPDALASLQTDSSGKIKDGIILDFKNPKNNEKDDYSIYKNGKIIKSGKASLKDYQNIFIDYREEVQN</sequence>
<dbReference type="RefSeq" id="WP_034750678.1">
    <property type="nucleotide sequence ID" value="NZ_JPRI01000012.1"/>
</dbReference>
<keyword evidence="1" id="KW-0732">Signal</keyword>
<reference evidence="2 3" key="1">
    <citation type="submission" date="2014-07" db="EMBL/GenBank/DDBJ databases">
        <title>Genome of Chryseobacterium vrystaatense LMG 22846.</title>
        <authorList>
            <person name="Pipes S.E."/>
            <person name="Stropko S.J."/>
            <person name="Newman J.D."/>
        </authorList>
    </citation>
    <scope>NUCLEOTIDE SEQUENCE [LARGE SCALE GENOMIC DNA]</scope>
    <source>
        <strain evidence="2 3">LMG 22846</strain>
    </source>
</reference>
<name>A0ABR4UGH1_9FLAO</name>
<evidence type="ECO:0000313" key="2">
    <source>
        <dbReference type="EMBL" id="KFF23517.1"/>
    </source>
</evidence>
<gene>
    <name evidence="2" type="ORF">IW16_24990</name>
</gene>
<proteinExistence type="predicted"/>
<dbReference type="Proteomes" id="UP000028719">
    <property type="component" value="Unassembled WGS sequence"/>
</dbReference>
<comment type="caution">
    <text evidence="2">The sequence shown here is derived from an EMBL/GenBank/DDBJ whole genome shotgun (WGS) entry which is preliminary data.</text>
</comment>
<accession>A0ABR4UGH1</accession>
<keyword evidence="3" id="KW-1185">Reference proteome</keyword>
<protein>
    <recommendedName>
        <fullName evidence="4">Plasminogen-binding protein PgbA N-terminal domain-containing protein</fullName>
    </recommendedName>
</protein>
<feature type="chain" id="PRO_5047129572" description="Plasminogen-binding protein PgbA N-terminal domain-containing protein" evidence="1">
    <location>
        <begin position="20"/>
        <end position="263"/>
    </location>
</feature>